<proteinExistence type="predicted"/>
<gene>
    <name evidence="1" type="ORF">HA50_27805</name>
</gene>
<reference evidence="1 2" key="1">
    <citation type="journal article" date="2017" name="Antonie Van Leeuwenhoek">
        <title>Phylogenomic resolution of the bacterial genus Pantoea and its relationship with Erwinia and Tatumella.</title>
        <authorList>
            <person name="Palmer M."/>
            <person name="Steenkamp E.T."/>
            <person name="Coetzee M.P."/>
            <person name="Chan W.Y."/>
            <person name="van Zyl E."/>
            <person name="De Maayer P."/>
            <person name="Coutinho T.A."/>
            <person name="Blom J."/>
            <person name="Smits T.H."/>
            <person name="Duffy B."/>
            <person name="Venter S.N."/>
        </authorList>
    </citation>
    <scope>NUCLEOTIDE SEQUENCE [LARGE SCALE GENOMIC DNA]</scope>
    <source>
        <strain evidence="1 2">LMG 2657</strain>
    </source>
</reference>
<dbReference type="OrthoDB" id="5918411at2"/>
<evidence type="ECO:0000313" key="2">
    <source>
        <dbReference type="Proteomes" id="UP000193749"/>
    </source>
</evidence>
<dbReference type="Proteomes" id="UP000193749">
    <property type="component" value="Unassembled WGS sequence"/>
</dbReference>
<dbReference type="InterPro" id="IPR014942">
    <property type="entry name" value="AbiEii"/>
</dbReference>
<comment type="caution">
    <text evidence="1">The sequence shown here is derived from an EMBL/GenBank/DDBJ whole genome shotgun (WGS) entry which is preliminary data.</text>
</comment>
<accession>A0A1X1EFQ5</accession>
<dbReference type="RefSeq" id="WP_084880473.1">
    <property type="nucleotide sequence ID" value="NZ_JAGGMY010000004.1"/>
</dbReference>
<sequence length="271" mass="30286">MTNILTLTNPLSSVIEKLLATVSRVCSSQSISFFIAGASAREILIHHVYGRSAGRQTRDIDFAVFVNGWEQFEDLKQAFMKEGARAIKGNAHRMVAEGVELDIIPFGGVAEDKQVAWPPDREIIMAVDGFEEAYLHTVRVKLNSGEVLPFCSLPGLALLKLFAWRDRGAANAKDATDLYKIIAEYGLIEDQRIYELPIDNEKFEWDPVRMGAFLLGSDVAIMSAGETHMALLKLDKEKLIDAVVRQSRDGSVQEIDQRINDFWQGIHTLGY</sequence>
<dbReference type="EMBL" id="MLJI01000003">
    <property type="protein sequence ID" value="ORM87751.1"/>
    <property type="molecule type" value="Genomic_DNA"/>
</dbReference>
<dbReference type="Pfam" id="PF08843">
    <property type="entry name" value="AbiEii"/>
    <property type="match status" value="1"/>
</dbReference>
<evidence type="ECO:0000313" key="1">
    <source>
        <dbReference type="EMBL" id="ORM87751.1"/>
    </source>
</evidence>
<dbReference type="AlphaFoldDB" id="A0A1X1EFQ5"/>
<name>A0A1X1EFQ5_PANCY</name>
<organism evidence="1 2">
    <name type="scientific">Pantoea cypripedii</name>
    <name type="common">Pectobacterium cypripedii</name>
    <name type="synonym">Erwinia cypripedii</name>
    <dbReference type="NCBI Taxonomy" id="55209"/>
    <lineage>
        <taxon>Bacteria</taxon>
        <taxon>Pseudomonadati</taxon>
        <taxon>Pseudomonadota</taxon>
        <taxon>Gammaproteobacteria</taxon>
        <taxon>Enterobacterales</taxon>
        <taxon>Erwiniaceae</taxon>
        <taxon>Pantoea</taxon>
    </lineage>
</organism>
<evidence type="ECO:0008006" key="3">
    <source>
        <dbReference type="Google" id="ProtNLM"/>
    </source>
</evidence>
<dbReference type="STRING" id="55209.HA50_27805"/>
<protein>
    <recommendedName>
        <fullName evidence="3">Nucleotidyltransferase</fullName>
    </recommendedName>
</protein>
<keyword evidence="2" id="KW-1185">Reference proteome</keyword>